<dbReference type="InterPro" id="IPR023213">
    <property type="entry name" value="CAT-like_dom_sf"/>
</dbReference>
<dbReference type="GO" id="GO:0044550">
    <property type="term" value="P:secondary metabolite biosynthetic process"/>
    <property type="evidence" value="ECO:0007669"/>
    <property type="project" value="TreeGrafter"/>
</dbReference>
<dbReference type="GO" id="GO:0031177">
    <property type="term" value="F:phosphopantetheine binding"/>
    <property type="evidence" value="ECO:0007669"/>
    <property type="project" value="TreeGrafter"/>
</dbReference>
<evidence type="ECO:0000313" key="3">
    <source>
        <dbReference type="Proteomes" id="UP000661858"/>
    </source>
</evidence>
<gene>
    <name evidence="2" type="ORF">JK359_04015</name>
</gene>
<dbReference type="PANTHER" id="PTHR45527:SF1">
    <property type="entry name" value="FATTY ACID SYNTHASE"/>
    <property type="match status" value="1"/>
</dbReference>
<accession>A0A937JN67</accession>
<feature type="domain" description="Condensation" evidence="1">
    <location>
        <begin position="7"/>
        <end position="440"/>
    </location>
</feature>
<dbReference type="PANTHER" id="PTHR45527">
    <property type="entry name" value="NONRIBOSOMAL PEPTIDE SYNTHETASE"/>
    <property type="match status" value="1"/>
</dbReference>
<dbReference type="Gene3D" id="3.30.559.10">
    <property type="entry name" value="Chloramphenicol acetyltransferase-like domain"/>
    <property type="match status" value="1"/>
</dbReference>
<organism evidence="2 3">
    <name type="scientific">Streptomyces actinomycinicus</name>
    <dbReference type="NCBI Taxonomy" id="1695166"/>
    <lineage>
        <taxon>Bacteria</taxon>
        <taxon>Bacillati</taxon>
        <taxon>Actinomycetota</taxon>
        <taxon>Actinomycetes</taxon>
        <taxon>Kitasatosporales</taxon>
        <taxon>Streptomycetaceae</taxon>
        <taxon>Streptomyces</taxon>
    </lineage>
</organism>
<dbReference type="RefSeq" id="WP_307787949.1">
    <property type="nucleotide sequence ID" value="NZ_JAERRK010000002.1"/>
</dbReference>
<dbReference type="GO" id="GO:0003824">
    <property type="term" value="F:catalytic activity"/>
    <property type="evidence" value="ECO:0007669"/>
    <property type="project" value="InterPro"/>
</dbReference>
<dbReference type="Proteomes" id="UP000661858">
    <property type="component" value="Unassembled WGS sequence"/>
</dbReference>
<dbReference type="GO" id="GO:0008610">
    <property type="term" value="P:lipid biosynthetic process"/>
    <property type="evidence" value="ECO:0007669"/>
    <property type="project" value="UniProtKB-ARBA"/>
</dbReference>
<dbReference type="Pfam" id="PF00668">
    <property type="entry name" value="Condensation"/>
    <property type="match status" value="1"/>
</dbReference>
<evidence type="ECO:0000259" key="1">
    <source>
        <dbReference type="Pfam" id="PF00668"/>
    </source>
</evidence>
<dbReference type="Gene3D" id="3.30.559.30">
    <property type="entry name" value="Nonribosomal peptide synthetase, condensation domain"/>
    <property type="match status" value="1"/>
</dbReference>
<dbReference type="AlphaFoldDB" id="A0A937JN67"/>
<sequence length="457" mass="50418">MKQSRIEDVLPLTPLQAGLLFHAQYDETAPDVYTVQFALSLSGPLDVTALRGAAAKLLERHPSLRAGFRARRDGDPVQVVHRTVPLHFTEHDLRRLAPAERLREQERVIAEDRARRFDPAVPPLLRFALIRLTDDSHVLLLTNHHILLDGWSMPLLIEDLLHLYADPEARDLPAAVPHRTYLAWLMREDATAHTAAWGELLDGVDEATLLAPGVPADADKTPLNHVVQLSAELTEALNTFARSHGLTANTVVQGAWSLLLAHHTGRDDVVFGTTLAGRPAEVPGAESMVGLFINTVPVRARVRPDEQVLTLLERLQQQSLRMARHQYVGLADIQRTAGTGELFDSLVVFENFPHELDQSIPGTALRLAGVEPHDATHYPLALVMAPGPRLTLRFNYQSGAFAHGEVEAVADRLVRVITSIIRDAAQPVAAVDVLGEEERHRVLVQWNDTGAPEVQPS</sequence>
<evidence type="ECO:0000313" key="2">
    <source>
        <dbReference type="EMBL" id="MBL1081148.1"/>
    </source>
</evidence>
<keyword evidence="3" id="KW-1185">Reference proteome</keyword>
<comment type="caution">
    <text evidence="2">The sequence shown here is derived from an EMBL/GenBank/DDBJ whole genome shotgun (WGS) entry which is preliminary data.</text>
</comment>
<feature type="non-terminal residue" evidence="2">
    <location>
        <position position="457"/>
    </location>
</feature>
<name>A0A937JN67_9ACTN</name>
<dbReference type="EMBL" id="JAERRK010000002">
    <property type="protein sequence ID" value="MBL1081148.1"/>
    <property type="molecule type" value="Genomic_DNA"/>
</dbReference>
<dbReference type="GO" id="GO:0043041">
    <property type="term" value="P:amino acid activation for nonribosomal peptide biosynthetic process"/>
    <property type="evidence" value="ECO:0007669"/>
    <property type="project" value="TreeGrafter"/>
</dbReference>
<dbReference type="CDD" id="cd19543">
    <property type="entry name" value="DCL_NRPS"/>
    <property type="match status" value="1"/>
</dbReference>
<dbReference type="GO" id="GO:0005829">
    <property type="term" value="C:cytosol"/>
    <property type="evidence" value="ECO:0007669"/>
    <property type="project" value="TreeGrafter"/>
</dbReference>
<dbReference type="SUPFAM" id="SSF52777">
    <property type="entry name" value="CoA-dependent acyltransferases"/>
    <property type="match status" value="2"/>
</dbReference>
<dbReference type="InterPro" id="IPR001242">
    <property type="entry name" value="Condensation_dom"/>
</dbReference>
<protein>
    <submittedName>
        <fullName evidence="2">Non-ribosomal peptide synthetase</fullName>
    </submittedName>
</protein>
<reference evidence="2" key="1">
    <citation type="submission" date="2021-01" db="EMBL/GenBank/DDBJ databases">
        <title>WGS of actinomycetes isolated from Thailand.</title>
        <authorList>
            <person name="Thawai C."/>
        </authorList>
    </citation>
    <scope>NUCLEOTIDE SEQUENCE</scope>
    <source>
        <strain evidence="2">RCU-197</strain>
    </source>
</reference>
<proteinExistence type="predicted"/>